<comment type="caution">
    <text evidence="5">The sequence shown here is derived from an EMBL/GenBank/DDBJ whole genome shotgun (WGS) entry which is preliminary data.</text>
</comment>
<dbReference type="PANTHER" id="PTHR11431:SF47">
    <property type="entry name" value="FERRITIN LIGHT CHAIN"/>
    <property type="match status" value="1"/>
</dbReference>
<dbReference type="GO" id="GO:0006879">
    <property type="term" value="P:intracellular iron ion homeostasis"/>
    <property type="evidence" value="ECO:0007669"/>
    <property type="project" value="InterPro"/>
</dbReference>
<reference evidence="6" key="1">
    <citation type="journal article" date="2019" name="IScience">
        <title>Narwhal Genome Reveals Long-Term Low Genetic Diversity despite Current Large Abundance Size.</title>
        <authorList>
            <person name="Westbury M.V."/>
            <person name="Petersen B."/>
            <person name="Garde E."/>
            <person name="Heide-Jorgensen M.P."/>
            <person name="Lorenzen E.D."/>
        </authorList>
    </citation>
    <scope>NUCLEOTIDE SEQUENCE [LARGE SCALE GENOMIC DNA]</scope>
</reference>
<evidence type="ECO:0000256" key="4">
    <source>
        <dbReference type="ARBA" id="ARBA00047045"/>
    </source>
</evidence>
<dbReference type="InterPro" id="IPR001519">
    <property type="entry name" value="Ferritin"/>
</dbReference>
<organism evidence="5 6">
    <name type="scientific">Monodon monoceros</name>
    <name type="common">Narwhal</name>
    <name type="synonym">Ceratodon monodon</name>
    <dbReference type="NCBI Taxonomy" id="40151"/>
    <lineage>
        <taxon>Eukaryota</taxon>
        <taxon>Metazoa</taxon>
        <taxon>Chordata</taxon>
        <taxon>Craniata</taxon>
        <taxon>Vertebrata</taxon>
        <taxon>Euteleostomi</taxon>
        <taxon>Mammalia</taxon>
        <taxon>Eutheria</taxon>
        <taxon>Laurasiatheria</taxon>
        <taxon>Artiodactyla</taxon>
        <taxon>Whippomorpha</taxon>
        <taxon>Cetacea</taxon>
        <taxon>Odontoceti</taxon>
        <taxon>Monodontidae</taxon>
        <taxon>Monodon</taxon>
    </lineage>
</organism>
<dbReference type="SUPFAM" id="SSF47240">
    <property type="entry name" value="Ferritin-like"/>
    <property type="match status" value="1"/>
</dbReference>
<evidence type="ECO:0000313" key="5">
    <source>
        <dbReference type="EMBL" id="TKC44753.1"/>
    </source>
</evidence>
<dbReference type="GO" id="GO:0044754">
    <property type="term" value="C:autolysosome"/>
    <property type="evidence" value="ECO:0007669"/>
    <property type="project" value="UniProtKB-SubCell"/>
</dbReference>
<dbReference type="Gene3D" id="1.20.1260.10">
    <property type="match status" value="1"/>
</dbReference>
<dbReference type="EMBL" id="RWIC01000373">
    <property type="protein sequence ID" value="TKC44753.1"/>
    <property type="molecule type" value="Genomic_DNA"/>
</dbReference>
<comment type="subcellular location">
    <subcellularLocation>
        <location evidence="2">Autolysosome</location>
    </subcellularLocation>
</comment>
<protein>
    <recommendedName>
        <fullName evidence="1">Ferritin light chain</fullName>
    </recommendedName>
</protein>
<evidence type="ECO:0000256" key="3">
    <source>
        <dbReference type="ARBA" id="ARBA00045578"/>
    </source>
</evidence>
<dbReference type="InterPro" id="IPR009078">
    <property type="entry name" value="Ferritin-like_SF"/>
</dbReference>
<evidence type="ECO:0000256" key="1">
    <source>
        <dbReference type="ARBA" id="ARBA00040044"/>
    </source>
</evidence>
<proteinExistence type="predicted"/>
<evidence type="ECO:0000313" key="6">
    <source>
        <dbReference type="Proteomes" id="UP000308365"/>
    </source>
</evidence>
<dbReference type="GO" id="GO:0008199">
    <property type="term" value="F:ferric iron binding"/>
    <property type="evidence" value="ECO:0007669"/>
    <property type="project" value="InterPro"/>
</dbReference>
<name>A0A4U1F5X0_MONMO</name>
<sequence length="171" mass="19297">PLNTLRPTLQLQLLLPPSRLCPASWTCQHLFFVVHFLSSNNHELPGFSELFHGLVNPYLQASYITSLWASISTEMMWLWRGMQKPSQDEWGKILDAVETAIVTGKNLKQALLDLHTLVLPVQTPISNHSIGEEMKLIKKMGHHLTKLHRLAGVRLGWASISLKGHPQLKKG</sequence>
<accession>A0A4U1F5X0</accession>
<dbReference type="GO" id="GO:0006826">
    <property type="term" value="P:iron ion transport"/>
    <property type="evidence" value="ECO:0007669"/>
    <property type="project" value="InterPro"/>
</dbReference>
<dbReference type="Proteomes" id="UP000308365">
    <property type="component" value="Unassembled WGS sequence"/>
</dbReference>
<gene>
    <name evidence="5" type="ORF">EI555_021252</name>
</gene>
<evidence type="ECO:0000256" key="2">
    <source>
        <dbReference type="ARBA" id="ARBA00044942"/>
    </source>
</evidence>
<comment type="subunit">
    <text evidence="4">Oligomer of 24 subunits. There are two types of subunits: L (light) chain and H (heavy) chain. The major chain can be light or heavy, depending on the species and tissue type. The functional molecule forms a roughly spherical shell with a diameter of 12 nm and contains a central cavity into which the insoluble mineral iron core is deposited. Interacts with NCOA4.</text>
</comment>
<feature type="non-terminal residue" evidence="5">
    <location>
        <position position="1"/>
    </location>
</feature>
<dbReference type="InterPro" id="IPR012347">
    <property type="entry name" value="Ferritin-like"/>
</dbReference>
<dbReference type="AlphaFoldDB" id="A0A4U1F5X0"/>
<dbReference type="GO" id="GO:0008198">
    <property type="term" value="F:ferrous iron binding"/>
    <property type="evidence" value="ECO:0007669"/>
    <property type="project" value="TreeGrafter"/>
</dbReference>
<comment type="function">
    <text evidence="3">Stores iron in a soluble, non-toxic, readily available form. Important for iron homeostasis. Iron is taken up in the ferrous form and deposited as ferric hydroxides after oxidation. Also plays a role in delivery of iron to cells. Mediates iron uptake in capsule cells of the developing kidney. Delivery to lysosomes by the cargo receptor NCOA4 for autophagic degradation and release or iron.</text>
</comment>
<dbReference type="PANTHER" id="PTHR11431">
    <property type="entry name" value="FERRITIN"/>
    <property type="match status" value="1"/>
</dbReference>